<dbReference type="PROSITE" id="PS50994">
    <property type="entry name" value="INTEGRASE"/>
    <property type="match status" value="1"/>
</dbReference>
<keyword evidence="3" id="KW-0645">Protease</keyword>
<dbReference type="CDD" id="cd00303">
    <property type="entry name" value="retropepsin_like"/>
    <property type="match status" value="1"/>
</dbReference>
<dbReference type="GO" id="GO:0003887">
    <property type="term" value="F:DNA-directed DNA polymerase activity"/>
    <property type="evidence" value="ECO:0007669"/>
    <property type="project" value="UniProtKB-KW"/>
</dbReference>
<feature type="region of interest" description="Disordered" evidence="19">
    <location>
        <begin position="1"/>
        <end position="37"/>
    </location>
</feature>
<feature type="region of interest" description="Disordered" evidence="19">
    <location>
        <begin position="946"/>
        <end position="966"/>
    </location>
</feature>
<dbReference type="InterPro" id="IPR043502">
    <property type="entry name" value="DNA/RNA_pol_sf"/>
</dbReference>
<dbReference type="GO" id="GO:0005634">
    <property type="term" value="C:nucleus"/>
    <property type="evidence" value="ECO:0007669"/>
    <property type="project" value="UniProtKB-ARBA"/>
</dbReference>
<dbReference type="GO" id="GO:0006310">
    <property type="term" value="P:DNA recombination"/>
    <property type="evidence" value="ECO:0007669"/>
    <property type="project" value="UniProtKB-KW"/>
</dbReference>
<dbReference type="PROSITE" id="PS50878">
    <property type="entry name" value="RT_POL"/>
    <property type="match status" value="1"/>
</dbReference>
<evidence type="ECO:0000256" key="18">
    <source>
        <dbReference type="PROSITE-ProRule" id="PRU00047"/>
    </source>
</evidence>
<dbReference type="SUPFAM" id="SSF54160">
    <property type="entry name" value="Chromo domain-like"/>
    <property type="match status" value="1"/>
</dbReference>
<evidence type="ECO:0000256" key="9">
    <source>
        <dbReference type="ARBA" id="ARBA00022759"/>
    </source>
</evidence>
<feature type="domain" description="Reverse transcriptase" evidence="22">
    <location>
        <begin position="552"/>
        <end position="731"/>
    </location>
</feature>
<dbReference type="Pfam" id="PF00078">
    <property type="entry name" value="RVT_1"/>
    <property type="match status" value="1"/>
</dbReference>
<dbReference type="CDD" id="cd09274">
    <property type="entry name" value="RNase_HI_RT_Ty3"/>
    <property type="match status" value="1"/>
</dbReference>
<evidence type="ECO:0000256" key="5">
    <source>
        <dbReference type="ARBA" id="ARBA00022695"/>
    </source>
</evidence>
<dbReference type="Pfam" id="PF24626">
    <property type="entry name" value="SH3_Tf2-1"/>
    <property type="match status" value="1"/>
</dbReference>
<evidence type="ECO:0000259" key="21">
    <source>
        <dbReference type="PROSITE" id="PS50158"/>
    </source>
</evidence>
<feature type="domain" description="Chromo" evidence="20">
    <location>
        <begin position="1433"/>
        <end position="1495"/>
    </location>
</feature>
<dbReference type="FunFam" id="3.10.20.370:FF:000001">
    <property type="entry name" value="Retrovirus-related Pol polyprotein from transposon 17.6-like protein"/>
    <property type="match status" value="1"/>
</dbReference>
<keyword evidence="6" id="KW-0540">Nuclease</keyword>
<dbReference type="FunFam" id="3.30.70.270:FF:000020">
    <property type="entry name" value="Transposon Tf2-6 polyprotein-like Protein"/>
    <property type="match status" value="1"/>
</dbReference>
<evidence type="ECO:0000256" key="16">
    <source>
        <dbReference type="ARBA" id="ARBA00023125"/>
    </source>
</evidence>
<dbReference type="InterPro" id="IPR041373">
    <property type="entry name" value="RT_RNaseH"/>
</dbReference>
<dbReference type="Gene3D" id="3.30.420.10">
    <property type="entry name" value="Ribonuclease H-like superfamily/Ribonuclease H"/>
    <property type="match status" value="1"/>
</dbReference>
<keyword evidence="13" id="KW-0229">DNA integration</keyword>
<dbReference type="InterPro" id="IPR000477">
    <property type="entry name" value="RT_dom"/>
</dbReference>
<dbReference type="SUPFAM" id="SSF53098">
    <property type="entry name" value="Ribonuclease H-like"/>
    <property type="match status" value="1"/>
</dbReference>
<feature type="domain" description="CCHC-type" evidence="21">
    <location>
        <begin position="284"/>
        <end position="297"/>
    </location>
</feature>
<dbReference type="GO" id="GO:0004190">
    <property type="term" value="F:aspartic-type endopeptidase activity"/>
    <property type="evidence" value="ECO:0007669"/>
    <property type="project" value="UniProtKB-KW"/>
</dbReference>
<evidence type="ECO:0000313" key="24">
    <source>
        <dbReference type="EMBL" id="SLM34560.1"/>
    </source>
</evidence>
<dbReference type="InterPro" id="IPR001878">
    <property type="entry name" value="Znf_CCHC"/>
</dbReference>
<evidence type="ECO:0000256" key="13">
    <source>
        <dbReference type="ARBA" id="ARBA00022908"/>
    </source>
</evidence>
<dbReference type="Gene3D" id="2.40.70.10">
    <property type="entry name" value="Acid Proteases"/>
    <property type="match status" value="1"/>
</dbReference>
<dbReference type="SUPFAM" id="SSF56672">
    <property type="entry name" value="DNA/RNA polymerases"/>
    <property type="match status" value="1"/>
</dbReference>
<keyword evidence="16" id="KW-0238">DNA-binding</keyword>
<evidence type="ECO:0000256" key="11">
    <source>
        <dbReference type="ARBA" id="ARBA00022842"/>
    </source>
</evidence>
<dbReference type="Pfam" id="PF17921">
    <property type="entry name" value="Integrase_H2C2"/>
    <property type="match status" value="1"/>
</dbReference>
<dbReference type="InterPro" id="IPR050951">
    <property type="entry name" value="Retrovirus_Pol_polyprotein"/>
</dbReference>
<keyword evidence="7" id="KW-0479">Metal-binding</keyword>
<dbReference type="GO" id="GO:0006508">
    <property type="term" value="P:proteolysis"/>
    <property type="evidence" value="ECO:0007669"/>
    <property type="project" value="UniProtKB-KW"/>
</dbReference>
<dbReference type="InterPro" id="IPR000953">
    <property type="entry name" value="Chromo/chromo_shadow_dom"/>
</dbReference>
<keyword evidence="14" id="KW-0695">RNA-directed DNA polymerase</keyword>
<dbReference type="InterPro" id="IPR043128">
    <property type="entry name" value="Rev_trsase/Diguanyl_cyclase"/>
</dbReference>
<evidence type="ECO:0000256" key="2">
    <source>
        <dbReference type="ARBA" id="ARBA00012493"/>
    </source>
</evidence>
<dbReference type="InterPro" id="IPR041588">
    <property type="entry name" value="Integrase_H2C2"/>
</dbReference>
<evidence type="ECO:0000256" key="6">
    <source>
        <dbReference type="ARBA" id="ARBA00022722"/>
    </source>
</evidence>
<dbReference type="InterPro" id="IPR036397">
    <property type="entry name" value="RNaseH_sf"/>
</dbReference>
<comment type="subunit">
    <text evidence="1">Component of the NuA4 histone acetyltransferase complex.</text>
</comment>
<dbReference type="GO" id="GO:0004519">
    <property type="term" value="F:endonuclease activity"/>
    <property type="evidence" value="ECO:0007669"/>
    <property type="project" value="UniProtKB-KW"/>
</dbReference>
<dbReference type="Gene3D" id="2.40.50.40">
    <property type="match status" value="1"/>
</dbReference>
<dbReference type="InterPro" id="IPR012337">
    <property type="entry name" value="RNaseH-like_sf"/>
</dbReference>
<evidence type="ECO:0000256" key="12">
    <source>
        <dbReference type="ARBA" id="ARBA00022884"/>
    </source>
</evidence>
<accession>A0A1W5CUW8</accession>
<dbReference type="PROSITE" id="PS50013">
    <property type="entry name" value="CHROMO_2"/>
    <property type="match status" value="1"/>
</dbReference>
<dbReference type="InterPro" id="IPR021109">
    <property type="entry name" value="Peptidase_aspartic_dom_sf"/>
</dbReference>
<keyword evidence="4" id="KW-0808">Transferase</keyword>
<keyword evidence="11" id="KW-0460">Magnesium</keyword>
<keyword evidence="17" id="KW-0233">DNA recombination</keyword>
<dbReference type="GO" id="GO:0008270">
    <property type="term" value="F:zinc ion binding"/>
    <property type="evidence" value="ECO:0007669"/>
    <property type="project" value="UniProtKB-KW"/>
</dbReference>
<evidence type="ECO:0000256" key="14">
    <source>
        <dbReference type="ARBA" id="ARBA00022918"/>
    </source>
</evidence>
<sequence length="1586" mass="178517">MATNPHNLRSGSSATLPPIIPEDTLPGEPEVQDSQSVHNMPAASDNTIAMNTQIQLAKIQLASEKERTKQAELKAHGRSTPDPLLPAPKHPCYEKRIEQLPMELRLEESNWYLDYLVAERWTAHRDEKSMEDTWDNQKAFFELQLGDRDNRVYNAWMEWMNCHKLGSESDDEYLCRSDELLAQIGNEAKDYHQIQLMVFFKGLDQAMKQKICGHPVFPNSQEDLVTLAKKLRPHSRATTANAGFNASTSAKTKKRNDCKSSTTTVTTKLPELEPPRDRFFDGDCNYCGKRGHKELDCLKKKSDNTMGKTLPTGPANGSNCVAATSRAATKITARPKPKKGRPLPAVLDSASDLNLLRKDIVEDLSLVFDALPLCHAGGDTLQTYSVYHKVVEVQDSFRVWRQTCKPFTSADLEMPVILGLPWLQQNNPKVDFTNLLVQWRSAEEDSPLTQPPEETTIEGLARKLEDLRVNYIVQGLQVVDPDDLESSTTPIPEAYQSLAEVFLEAQAETLPPHCEGDHSIDLLEGTTLPFGSMYNLSAKELAVLQEYLDINLANGFIQPSRSSAGAPVLFAPKGDGGLWLCVDYRGLNAITQKNWYPLPLIDEIMDRVCGARVFTKIDVKNAYYPIRIREGDEWKTAFRTRYGLYEYLVIPFGLTNAPASFQSYIHGVLCEYLDIFVIVFLDNILIYSREESQHEQHVRIILEALLTAGLFAKLSKCLFSVKRVPFLGYVITDTGVEMEMDCISTIVNWPEPESVREVQTFLGFVNFYRRFIQGFSRIAVPLTEATKGSNTKPKKELVSRRAGFLSPEAQMAFRVLVRAFTTAPFLQHFDVTLPIRLETDASGYAISGILSQKHPDGWRVTAYFSQKMIPAERKYETHDGELLAIVESFQHWRHYLEGSTHPVEVLSDHSSLRSFMTTHKLSRRQVRWALSLSAYDFVITYRKGTLNPANGPSRRPDHQREADQEDQMEDALVLQRVLFPTVALILVKPRDDLLAQDIHLRELLVAGTTSPQHRSQRKQASEAVSHEGPYEEVGTSLIDLLPEFLRIDPLAKYMLEQITAREANPGMSDAHPLWSQRDNLLYFDSVLYIPYTEPLWLGIIKKHHDEPLAGHLATEKTFALIRAKYYWPDMRKQIQEYCNSCLVCQGAQVICGKQPGLLQPIPIPKRAWEVLTLDFITGLPESHAYGGVYDAILVVVCKFSKMAHYIPARKDWTAGQLAEAFVREIIRLYRANLMFALKIDRRLSTAFHPQTDGQTERQNSTLEQYLRSYVNYQQDNWASLLALAEFAYNASLHSSTRKAPFEVVYSSIPRSDMLTAEELEKYSAVNGTTTEAEQLTEHLRNTRVEVRRALAKSQGYQARHYNKSHLDVTYKVGQLIWLKKIGNVAYQLNLPEELRIHDVFHVSLLCDHKPRAGEDTPEPKPLRLAEDPAKKEWEVEAITASQIQTSPEGKPVLQYRIVWKESSEITWEPADNVRNSKRLVKKFHDDFPEAPRAHRESKRKAPRLLRRAELGSGRAATRAARAATQAARAAVQAAQAAWAAMQAAQAARAATGAAATAAAAVAAVLAATAAAAAAAVAAEVAYVIVS</sequence>
<evidence type="ECO:0000256" key="4">
    <source>
        <dbReference type="ARBA" id="ARBA00022679"/>
    </source>
</evidence>
<reference evidence="25" key="1">
    <citation type="submission" date="2017-03" db="EMBL/GenBank/DDBJ databases">
        <authorList>
            <person name="Sharma R."/>
            <person name="Thines M."/>
        </authorList>
    </citation>
    <scope>NUCLEOTIDE SEQUENCE [LARGE SCALE GENOMIC DNA]</scope>
</reference>
<dbReference type="Gene3D" id="1.10.340.70">
    <property type="match status" value="1"/>
</dbReference>
<feature type="compositionally biased region" description="Polar residues" evidence="19">
    <location>
        <begin position="1"/>
        <end position="15"/>
    </location>
</feature>
<dbReference type="CDD" id="cd01647">
    <property type="entry name" value="RT_LTR"/>
    <property type="match status" value="1"/>
</dbReference>
<dbReference type="Pfam" id="PF17917">
    <property type="entry name" value="RT_RNaseH"/>
    <property type="match status" value="1"/>
</dbReference>
<keyword evidence="18" id="KW-0863">Zinc-finger</keyword>
<dbReference type="EC" id="2.7.7.49" evidence="2"/>
<dbReference type="GO" id="GO:0003964">
    <property type="term" value="F:RNA-directed DNA polymerase activity"/>
    <property type="evidence" value="ECO:0007669"/>
    <property type="project" value="UniProtKB-KW"/>
</dbReference>
<feature type="region of interest" description="Disordered" evidence="19">
    <location>
        <begin position="67"/>
        <end position="90"/>
    </location>
</feature>
<dbReference type="FunFam" id="1.10.340.70:FF:000001">
    <property type="entry name" value="Retrovirus-related Pol polyprotein from transposon gypsy-like Protein"/>
    <property type="match status" value="1"/>
</dbReference>
<dbReference type="GO" id="GO:0015074">
    <property type="term" value="P:DNA integration"/>
    <property type="evidence" value="ECO:0007669"/>
    <property type="project" value="UniProtKB-KW"/>
</dbReference>
<keyword evidence="25" id="KW-1185">Reference proteome</keyword>
<dbReference type="PANTHER" id="PTHR37984:SF5">
    <property type="entry name" value="PROTEIN NYNRIN-LIKE"/>
    <property type="match status" value="1"/>
</dbReference>
<dbReference type="InterPro" id="IPR016197">
    <property type="entry name" value="Chromo-like_dom_sf"/>
</dbReference>
<name>A0A1W5CUW8_9LECA</name>
<evidence type="ECO:0000256" key="15">
    <source>
        <dbReference type="ARBA" id="ARBA00022932"/>
    </source>
</evidence>
<evidence type="ECO:0000256" key="19">
    <source>
        <dbReference type="SAM" id="MobiDB-lite"/>
    </source>
</evidence>
<dbReference type="Proteomes" id="UP000192927">
    <property type="component" value="Unassembled WGS sequence"/>
</dbReference>
<protein>
    <recommendedName>
        <fullName evidence="2">RNA-directed DNA polymerase</fullName>
        <ecNumber evidence="2">2.7.7.49</ecNumber>
    </recommendedName>
</protein>
<evidence type="ECO:0000256" key="8">
    <source>
        <dbReference type="ARBA" id="ARBA00022750"/>
    </source>
</evidence>
<dbReference type="InterPro" id="IPR001584">
    <property type="entry name" value="Integrase_cat-core"/>
</dbReference>
<evidence type="ECO:0000256" key="3">
    <source>
        <dbReference type="ARBA" id="ARBA00022670"/>
    </source>
</evidence>
<keyword evidence="12" id="KW-0694">RNA-binding</keyword>
<dbReference type="PANTHER" id="PTHR37984">
    <property type="entry name" value="PROTEIN CBG26694"/>
    <property type="match status" value="1"/>
</dbReference>
<proteinExistence type="predicted"/>
<dbReference type="Gene3D" id="3.10.20.370">
    <property type="match status" value="1"/>
</dbReference>
<feature type="domain" description="Integrase catalytic" evidence="23">
    <location>
        <begin position="1220"/>
        <end position="1308"/>
    </location>
</feature>
<evidence type="ECO:0000256" key="17">
    <source>
        <dbReference type="ARBA" id="ARBA00023172"/>
    </source>
</evidence>
<keyword evidence="5" id="KW-0548">Nucleotidyltransferase</keyword>
<keyword evidence="18" id="KW-0862">Zinc</keyword>
<keyword evidence="8" id="KW-0064">Aspartyl protease</keyword>
<keyword evidence="15" id="KW-0239">DNA-directed DNA polymerase</keyword>
<evidence type="ECO:0000313" key="25">
    <source>
        <dbReference type="Proteomes" id="UP000192927"/>
    </source>
</evidence>
<organism evidence="24 25">
    <name type="scientific">Lasallia pustulata</name>
    <dbReference type="NCBI Taxonomy" id="136370"/>
    <lineage>
        <taxon>Eukaryota</taxon>
        <taxon>Fungi</taxon>
        <taxon>Dikarya</taxon>
        <taxon>Ascomycota</taxon>
        <taxon>Pezizomycotina</taxon>
        <taxon>Lecanoromycetes</taxon>
        <taxon>OSLEUM clade</taxon>
        <taxon>Umbilicariomycetidae</taxon>
        <taxon>Umbilicariales</taxon>
        <taxon>Umbilicariaceae</taxon>
        <taxon>Lasallia</taxon>
    </lineage>
</organism>
<dbReference type="GO" id="GO:0003677">
    <property type="term" value="F:DNA binding"/>
    <property type="evidence" value="ECO:0007669"/>
    <property type="project" value="UniProtKB-KW"/>
</dbReference>
<keyword evidence="10" id="KW-0378">Hydrolase</keyword>
<evidence type="ECO:0000256" key="7">
    <source>
        <dbReference type="ARBA" id="ARBA00022723"/>
    </source>
</evidence>
<dbReference type="SMART" id="SM00298">
    <property type="entry name" value="CHROMO"/>
    <property type="match status" value="1"/>
</dbReference>
<keyword evidence="9" id="KW-0255">Endonuclease</keyword>
<dbReference type="EMBL" id="FWEW01000344">
    <property type="protein sequence ID" value="SLM34560.1"/>
    <property type="molecule type" value="Genomic_DNA"/>
</dbReference>
<evidence type="ECO:0000256" key="10">
    <source>
        <dbReference type="ARBA" id="ARBA00022801"/>
    </source>
</evidence>
<feature type="compositionally biased region" description="Polar residues" evidence="19">
    <location>
        <begin position="237"/>
        <end position="250"/>
    </location>
</feature>
<feature type="region of interest" description="Disordered" evidence="19">
    <location>
        <begin position="237"/>
        <end position="265"/>
    </location>
</feature>
<dbReference type="Gene3D" id="3.30.70.270">
    <property type="match status" value="2"/>
</dbReference>
<dbReference type="PROSITE" id="PS50158">
    <property type="entry name" value="ZF_CCHC"/>
    <property type="match status" value="1"/>
</dbReference>
<evidence type="ECO:0000259" key="23">
    <source>
        <dbReference type="PROSITE" id="PS50994"/>
    </source>
</evidence>
<evidence type="ECO:0000259" key="20">
    <source>
        <dbReference type="PROSITE" id="PS50013"/>
    </source>
</evidence>
<dbReference type="GO" id="GO:0006338">
    <property type="term" value="P:chromatin remodeling"/>
    <property type="evidence" value="ECO:0007669"/>
    <property type="project" value="UniProtKB-ARBA"/>
</dbReference>
<dbReference type="Gene3D" id="3.10.10.10">
    <property type="entry name" value="HIV Type 1 Reverse Transcriptase, subunit A, domain 1"/>
    <property type="match status" value="1"/>
</dbReference>
<evidence type="ECO:0000259" key="22">
    <source>
        <dbReference type="PROSITE" id="PS50878"/>
    </source>
</evidence>
<dbReference type="GO" id="GO:0003723">
    <property type="term" value="F:RNA binding"/>
    <property type="evidence" value="ECO:0007669"/>
    <property type="project" value="UniProtKB-KW"/>
</dbReference>
<dbReference type="InterPro" id="IPR056924">
    <property type="entry name" value="SH3_Tf2-1"/>
</dbReference>
<evidence type="ECO:0000256" key="1">
    <source>
        <dbReference type="ARBA" id="ARBA00011353"/>
    </source>
</evidence>